<name>A0AA39JLI9_9AGAR</name>
<proteinExistence type="predicted"/>
<comment type="caution">
    <text evidence="1">The sequence shown here is derived from an EMBL/GenBank/DDBJ whole genome shotgun (WGS) entry which is preliminary data.</text>
</comment>
<dbReference type="AlphaFoldDB" id="A0AA39JLI9"/>
<protein>
    <submittedName>
        <fullName evidence="1">Uncharacterized protein</fullName>
    </submittedName>
</protein>
<dbReference type="EMBL" id="JAUEPT010000018">
    <property type="protein sequence ID" value="KAK0444704.1"/>
    <property type="molecule type" value="Genomic_DNA"/>
</dbReference>
<gene>
    <name evidence="1" type="ORF">EV421DRAFT_2034744</name>
</gene>
<evidence type="ECO:0000313" key="2">
    <source>
        <dbReference type="Proteomes" id="UP001175226"/>
    </source>
</evidence>
<evidence type="ECO:0000313" key="1">
    <source>
        <dbReference type="EMBL" id="KAK0444704.1"/>
    </source>
</evidence>
<reference evidence="1" key="1">
    <citation type="submission" date="2023-06" db="EMBL/GenBank/DDBJ databases">
        <authorList>
            <consortium name="Lawrence Berkeley National Laboratory"/>
            <person name="Ahrendt S."/>
            <person name="Sahu N."/>
            <person name="Indic B."/>
            <person name="Wong-Bajracharya J."/>
            <person name="Merenyi Z."/>
            <person name="Ke H.-M."/>
            <person name="Monk M."/>
            <person name="Kocsube S."/>
            <person name="Drula E."/>
            <person name="Lipzen A."/>
            <person name="Balint B."/>
            <person name="Henrissat B."/>
            <person name="Andreopoulos B."/>
            <person name="Martin F.M."/>
            <person name="Harder C.B."/>
            <person name="Rigling D."/>
            <person name="Ford K.L."/>
            <person name="Foster G.D."/>
            <person name="Pangilinan J."/>
            <person name="Papanicolaou A."/>
            <person name="Barry K."/>
            <person name="LaButti K."/>
            <person name="Viragh M."/>
            <person name="Koriabine M."/>
            <person name="Yan M."/>
            <person name="Riley R."/>
            <person name="Champramary S."/>
            <person name="Plett K.L."/>
            <person name="Tsai I.J."/>
            <person name="Slot J."/>
            <person name="Sipos G."/>
            <person name="Plett J."/>
            <person name="Nagy L.G."/>
            <person name="Grigoriev I.V."/>
        </authorList>
    </citation>
    <scope>NUCLEOTIDE SEQUENCE</scope>
    <source>
        <strain evidence="1">FPL87.14</strain>
    </source>
</reference>
<organism evidence="1 2">
    <name type="scientific">Armillaria borealis</name>
    <dbReference type="NCBI Taxonomy" id="47425"/>
    <lineage>
        <taxon>Eukaryota</taxon>
        <taxon>Fungi</taxon>
        <taxon>Dikarya</taxon>
        <taxon>Basidiomycota</taxon>
        <taxon>Agaricomycotina</taxon>
        <taxon>Agaricomycetes</taxon>
        <taxon>Agaricomycetidae</taxon>
        <taxon>Agaricales</taxon>
        <taxon>Marasmiineae</taxon>
        <taxon>Physalacriaceae</taxon>
        <taxon>Armillaria</taxon>
    </lineage>
</organism>
<dbReference type="Proteomes" id="UP001175226">
    <property type="component" value="Unassembled WGS sequence"/>
</dbReference>
<accession>A0AA39JLI9</accession>
<sequence>MSSNVKIFEAVHPADAVTDSAEMKKILLQIIPLEKLERELATQYGMVQDFDSVEVFGQAKRLAFANPDHDFVENLQDLDRLNDLRLRLTELRYSHTVSPPADD</sequence>
<keyword evidence="2" id="KW-1185">Reference proteome</keyword>